<evidence type="ECO:0000256" key="4">
    <source>
        <dbReference type="ARBA" id="ARBA00023125"/>
    </source>
</evidence>
<dbReference type="Gene3D" id="1.10.10.10">
    <property type="entry name" value="Winged helix-like DNA-binding domain superfamily/Winged helix DNA-binding domain"/>
    <property type="match status" value="1"/>
</dbReference>
<dbReference type="InterPro" id="IPR011006">
    <property type="entry name" value="CheY-like_superfamily"/>
</dbReference>
<dbReference type="GO" id="GO:0005829">
    <property type="term" value="C:cytosol"/>
    <property type="evidence" value="ECO:0007669"/>
    <property type="project" value="TreeGrafter"/>
</dbReference>
<keyword evidence="5" id="KW-0804">Transcription</keyword>
<dbReference type="Pfam" id="PF00072">
    <property type="entry name" value="Response_reg"/>
    <property type="match status" value="1"/>
</dbReference>
<dbReference type="Pfam" id="PF00486">
    <property type="entry name" value="Trans_reg_C"/>
    <property type="match status" value="1"/>
</dbReference>
<dbReference type="OrthoDB" id="8583421at2"/>
<keyword evidence="3" id="KW-0805">Transcription regulation</keyword>
<keyword evidence="1 6" id="KW-0597">Phosphoprotein</keyword>
<dbReference type="EMBL" id="RSED01000010">
    <property type="protein sequence ID" value="RRS03636.1"/>
    <property type="molecule type" value="Genomic_DNA"/>
</dbReference>
<dbReference type="CDD" id="cd00383">
    <property type="entry name" value="trans_reg_C"/>
    <property type="match status" value="1"/>
</dbReference>
<feature type="domain" description="Response regulatory" evidence="8">
    <location>
        <begin position="5"/>
        <end position="118"/>
    </location>
</feature>
<dbReference type="InterPro" id="IPR001867">
    <property type="entry name" value="OmpR/PhoB-type_DNA-bd"/>
</dbReference>
<evidence type="ECO:0000259" key="9">
    <source>
        <dbReference type="PROSITE" id="PS51755"/>
    </source>
</evidence>
<dbReference type="PANTHER" id="PTHR48111:SF1">
    <property type="entry name" value="TWO-COMPONENT RESPONSE REGULATOR ORR33"/>
    <property type="match status" value="1"/>
</dbReference>
<dbReference type="InterPro" id="IPR039420">
    <property type="entry name" value="WalR-like"/>
</dbReference>
<feature type="modified residue" description="4-aspartylphosphate" evidence="6">
    <location>
        <position position="54"/>
    </location>
</feature>
<feature type="DNA-binding region" description="OmpR/PhoB-type" evidence="7">
    <location>
        <begin position="119"/>
        <end position="222"/>
    </location>
</feature>
<proteinExistence type="predicted"/>
<sequence length="227" mass="24912">MLPKSLALVDDDAEYTEFLSQYLRERGVAVHVFGDSTDLLADPDAYEYGFYVVDLSLPGIDGVDLIKVLRRRTESGVVVVSGKLAPDVFKQVMTAGADMYLAKPVQFDQVELAIIAVQRRLGAAGGPNIVWKLDRRTQRLIAPDGVQIELSGTDTALMECFLEAAGEVVPRDAILRKLGKQGDGESDGLNATIYRLRRRIEKATPMLVPLQSKSGVGYIFRAQLKAQ</sequence>
<dbReference type="GO" id="GO:0000156">
    <property type="term" value="F:phosphorelay response regulator activity"/>
    <property type="evidence" value="ECO:0007669"/>
    <property type="project" value="TreeGrafter"/>
</dbReference>
<dbReference type="PROSITE" id="PS51755">
    <property type="entry name" value="OMPR_PHOB"/>
    <property type="match status" value="1"/>
</dbReference>
<dbReference type="SMART" id="SM00448">
    <property type="entry name" value="REC"/>
    <property type="match status" value="1"/>
</dbReference>
<evidence type="ECO:0000256" key="7">
    <source>
        <dbReference type="PROSITE-ProRule" id="PRU01091"/>
    </source>
</evidence>
<evidence type="ECO:0000313" key="11">
    <source>
        <dbReference type="Proteomes" id="UP000269265"/>
    </source>
</evidence>
<evidence type="ECO:0000256" key="6">
    <source>
        <dbReference type="PROSITE-ProRule" id="PRU00169"/>
    </source>
</evidence>
<dbReference type="SUPFAM" id="SSF52172">
    <property type="entry name" value="CheY-like"/>
    <property type="match status" value="1"/>
</dbReference>
<dbReference type="AlphaFoldDB" id="A0A3R8S247"/>
<organism evidence="10 11">
    <name type="scientific">Aquabacterium soli</name>
    <dbReference type="NCBI Taxonomy" id="2493092"/>
    <lineage>
        <taxon>Bacteria</taxon>
        <taxon>Pseudomonadati</taxon>
        <taxon>Pseudomonadota</taxon>
        <taxon>Betaproteobacteria</taxon>
        <taxon>Burkholderiales</taxon>
        <taxon>Aquabacterium</taxon>
    </lineage>
</organism>
<feature type="domain" description="OmpR/PhoB-type" evidence="9">
    <location>
        <begin position="119"/>
        <end position="222"/>
    </location>
</feature>
<protein>
    <submittedName>
        <fullName evidence="10">DNA-binding response regulator</fullName>
    </submittedName>
</protein>
<keyword evidence="4 7" id="KW-0238">DNA-binding</keyword>
<evidence type="ECO:0000259" key="8">
    <source>
        <dbReference type="PROSITE" id="PS50110"/>
    </source>
</evidence>
<reference evidence="10 11" key="1">
    <citation type="submission" date="2018-12" db="EMBL/GenBank/DDBJ databases">
        <title>The whole draft genome of Aquabacterium sp. SJQ9.</title>
        <authorList>
            <person name="Sun L."/>
            <person name="Gao X."/>
            <person name="Chen W."/>
            <person name="Huang K."/>
        </authorList>
    </citation>
    <scope>NUCLEOTIDE SEQUENCE [LARGE SCALE GENOMIC DNA]</scope>
    <source>
        <strain evidence="10 11">SJQ9</strain>
    </source>
</reference>
<comment type="caution">
    <text evidence="10">The sequence shown here is derived from an EMBL/GenBank/DDBJ whole genome shotgun (WGS) entry which is preliminary data.</text>
</comment>
<gene>
    <name evidence="10" type="ORF">EIP75_13640</name>
</gene>
<dbReference type="InterPro" id="IPR016032">
    <property type="entry name" value="Sig_transdc_resp-reg_C-effctor"/>
</dbReference>
<dbReference type="PROSITE" id="PS50110">
    <property type="entry name" value="RESPONSE_REGULATORY"/>
    <property type="match status" value="1"/>
</dbReference>
<name>A0A3R8S247_9BURK</name>
<accession>A0A3R8S247</accession>
<dbReference type="InterPro" id="IPR001789">
    <property type="entry name" value="Sig_transdc_resp-reg_receiver"/>
</dbReference>
<dbReference type="SMART" id="SM00862">
    <property type="entry name" value="Trans_reg_C"/>
    <property type="match status" value="1"/>
</dbReference>
<evidence type="ECO:0000256" key="2">
    <source>
        <dbReference type="ARBA" id="ARBA00023012"/>
    </source>
</evidence>
<dbReference type="GO" id="GO:0006355">
    <property type="term" value="P:regulation of DNA-templated transcription"/>
    <property type="evidence" value="ECO:0007669"/>
    <property type="project" value="InterPro"/>
</dbReference>
<dbReference type="InterPro" id="IPR036388">
    <property type="entry name" value="WH-like_DNA-bd_sf"/>
</dbReference>
<evidence type="ECO:0000313" key="10">
    <source>
        <dbReference type="EMBL" id="RRS03636.1"/>
    </source>
</evidence>
<keyword evidence="2" id="KW-0902">Two-component regulatory system</keyword>
<dbReference type="SUPFAM" id="SSF46894">
    <property type="entry name" value="C-terminal effector domain of the bipartite response regulators"/>
    <property type="match status" value="1"/>
</dbReference>
<dbReference type="CDD" id="cd00156">
    <property type="entry name" value="REC"/>
    <property type="match status" value="1"/>
</dbReference>
<evidence type="ECO:0000256" key="1">
    <source>
        <dbReference type="ARBA" id="ARBA00022553"/>
    </source>
</evidence>
<keyword evidence="11" id="KW-1185">Reference proteome</keyword>
<evidence type="ECO:0000256" key="5">
    <source>
        <dbReference type="ARBA" id="ARBA00023163"/>
    </source>
</evidence>
<dbReference type="PANTHER" id="PTHR48111">
    <property type="entry name" value="REGULATOR OF RPOS"/>
    <property type="match status" value="1"/>
</dbReference>
<dbReference type="Proteomes" id="UP000269265">
    <property type="component" value="Unassembled WGS sequence"/>
</dbReference>
<evidence type="ECO:0000256" key="3">
    <source>
        <dbReference type="ARBA" id="ARBA00023015"/>
    </source>
</evidence>
<dbReference type="GO" id="GO:0000976">
    <property type="term" value="F:transcription cis-regulatory region binding"/>
    <property type="evidence" value="ECO:0007669"/>
    <property type="project" value="TreeGrafter"/>
</dbReference>
<dbReference type="Gene3D" id="3.40.50.2300">
    <property type="match status" value="1"/>
</dbReference>
<dbReference type="GO" id="GO:0032993">
    <property type="term" value="C:protein-DNA complex"/>
    <property type="evidence" value="ECO:0007669"/>
    <property type="project" value="TreeGrafter"/>
</dbReference>